<dbReference type="PANTHER" id="PTHR43537">
    <property type="entry name" value="TRANSCRIPTIONAL REGULATOR, GNTR FAMILY"/>
    <property type="match status" value="1"/>
</dbReference>
<dbReference type="InterPro" id="IPR011711">
    <property type="entry name" value="GntR_C"/>
</dbReference>
<feature type="domain" description="HTH gntR-type" evidence="4">
    <location>
        <begin position="8"/>
        <end position="75"/>
    </location>
</feature>
<dbReference type="EMBL" id="FQZS01000009">
    <property type="protein sequence ID" value="SHI83819.1"/>
    <property type="molecule type" value="Genomic_DNA"/>
</dbReference>
<keyword evidence="6" id="KW-1185">Reference proteome</keyword>
<dbReference type="CDD" id="cd07377">
    <property type="entry name" value="WHTH_GntR"/>
    <property type="match status" value="1"/>
</dbReference>
<dbReference type="SMART" id="SM00345">
    <property type="entry name" value="HTH_GNTR"/>
    <property type="match status" value="1"/>
</dbReference>
<evidence type="ECO:0000256" key="1">
    <source>
        <dbReference type="ARBA" id="ARBA00023015"/>
    </source>
</evidence>
<dbReference type="SUPFAM" id="SSF46785">
    <property type="entry name" value="Winged helix' DNA-binding domain"/>
    <property type="match status" value="1"/>
</dbReference>
<dbReference type="STRING" id="1122184.SAMN02745176_01521"/>
<proteinExistence type="predicted"/>
<dbReference type="OrthoDB" id="9781630at2"/>
<keyword evidence="3" id="KW-0804">Transcription</keyword>
<evidence type="ECO:0000256" key="2">
    <source>
        <dbReference type="ARBA" id="ARBA00023125"/>
    </source>
</evidence>
<dbReference type="Gene3D" id="1.20.120.530">
    <property type="entry name" value="GntR ligand-binding domain-like"/>
    <property type="match status" value="1"/>
</dbReference>
<name>A0A1M6EEK9_9FIRM</name>
<gene>
    <name evidence="5" type="ORF">SAMN02745176_01521</name>
</gene>
<sequence>MAKTSTNSLLSENVVTFLRNKILNGEISPGERIIEADIAAELGISRGPVREAMRQIEKEGLATYVPNKGCSATVLSSEDAWKVFYLRGSLEKLALQTCNGKLDDKSIFIMEDAIAQMKEAGQNNRWVEVVECDELFHKEIIKAPRMKRLLQMWESLSGLNFAMFFAGKRANIFQIDIQHEHHSKMLEILAKGNLEESCKAIDEHYVKTGKKLYKYYSMQKNSL</sequence>
<dbReference type="InterPro" id="IPR036390">
    <property type="entry name" value="WH_DNA-bd_sf"/>
</dbReference>
<protein>
    <submittedName>
        <fullName evidence="5">DNA-binding transcriptional regulator, GntR family</fullName>
    </submittedName>
</protein>
<dbReference type="InterPro" id="IPR008920">
    <property type="entry name" value="TF_FadR/GntR_C"/>
</dbReference>
<keyword evidence="2 5" id="KW-0238">DNA-binding</keyword>
<dbReference type="SUPFAM" id="SSF48008">
    <property type="entry name" value="GntR ligand-binding domain-like"/>
    <property type="match status" value="1"/>
</dbReference>
<dbReference type="Gene3D" id="1.10.10.10">
    <property type="entry name" value="Winged helix-like DNA-binding domain superfamily/Winged helix DNA-binding domain"/>
    <property type="match status" value="1"/>
</dbReference>
<evidence type="ECO:0000259" key="4">
    <source>
        <dbReference type="PROSITE" id="PS50949"/>
    </source>
</evidence>
<evidence type="ECO:0000256" key="3">
    <source>
        <dbReference type="ARBA" id="ARBA00023163"/>
    </source>
</evidence>
<evidence type="ECO:0000313" key="6">
    <source>
        <dbReference type="Proteomes" id="UP000184442"/>
    </source>
</evidence>
<accession>A0A1M6EEK9</accession>
<dbReference type="InterPro" id="IPR036388">
    <property type="entry name" value="WH-like_DNA-bd_sf"/>
</dbReference>
<dbReference type="GO" id="GO:0003677">
    <property type="term" value="F:DNA binding"/>
    <property type="evidence" value="ECO:0007669"/>
    <property type="project" value="UniProtKB-KW"/>
</dbReference>
<dbReference type="RefSeq" id="WP_073025627.1">
    <property type="nucleotide sequence ID" value="NZ_FQZS01000009.1"/>
</dbReference>
<dbReference type="PROSITE" id="PS50949">
    <property type="entry name" value="HTH_GNTR"/>
    <property type="match status" value="1"/>
</dbReference>
<keyword evidence="1" id="KW-0805">Transcription regulation</keyword>
<dbReference type="AlphaFoldDB" id="A0A1M6EEK9"/>
<dbReference type="GO" id="GO:0003700">
    <property type="term" value="F:DNA-binding transcription factor activity"/>
    <property type="evidence" value="ECO:0007669"/>
    <property type="project" value="InterPro"/>
</dbReference>
<dbReference type="Pfam" id="PF07729">
    <property type="entry name" value="FCD"/>
    <property type="match status" value="1"/>
</dbReference>
<dbReference type="Proteomes" id="UP000184442">
    <property type="component" value="Unassembled WGS sequence"/>
</dbReference>
<dbReference type="PANTHER" id="PTHR43537:SF24">
    <property type="entry name" value="GLUCONATE OPERON TRANSCRIPTIONAL REPRESSOR"/>
    <property type="match status" value="1"/>
</dbReference>
<dbReference type="Pfam" id="PF00392">
    <property type="entry name" value="GntR"/>
    <property type="match status" value="1"/>
</dbReference>
<organism evidence="5 6">
    <name type="scientific">Lutispora thermophila DSM 19022</name>
    <dbReference type="NCBI Taxonomy" id="1122184"/>
    <lineage>
        <taxon>Bacteria</taxon>
        <taxon>Bacillati</taxon>
        <taxon>Bacillota</taxon>
        <taxon>Clostridia</taxon>
        <taxon>Lutisporales</taxon>
        <taxon>Lutisporaceae</taxon>
        <taxon>Lutispora</taxon>
    </lineage>
</organism>
<reference evidence="5 6" key="1">
    <citation type="submission" date="2016-11" db="EMBL/GenBank/DDBJ databases">
        <authorList>
            <person name="Jaros S."/>
            <person name="Januszkiewicz K."/>
            <person name="Wedrychowicz H."/>
        </authorList>
    </citation>
    <scope>NUCLEOTIDE SEQUENCE [LARGE SCALE GENOMIC DNA]</scope>
    <source>
        <strain evidence="5 6">DSM 19022</strain>
    </source>
</reference>
<evidence type="ECO:0000313" key="5">
    <source>
        <dbReference type="EMBL" id="SHI83819.1"/>
    </source>
</evidence>
<dbReference type="InterPro" id="IPR000524">
    <property type="entry name" value="Tscrpt_reg_HTH_GntR"/>
</dbReference>